<gene>
    <name evidence="1" type="ORF">EXN61_01290</name>
</gene>
<sequence>MNFKSRPALPVSQPSTQFRAGSRLSVTETAIAAGVNPEPPRWPLIVQIPAVGPVRMAQRAPQFATAAWFPVTCVPVGAWIMDPVLGHRIRHQSQLNGYEHQSKRRERLYPHGSPVLFQDQALIPPIDYTSMALVRLQMLS</sequence>
<dbReference type="EMBL" id="SGOE01000001">
    <property type="protein sequence ID" value="TRB08595.1"/>
    <property type="molecule type" value="Genomic_DNA"/>
</dbReference>
<reference evidence="1 2" key="1">
    <citation type="journal article" date="2019" name="Appl. Microbiol. Biotechnol.">
        <title>Differential efficiency of wild type rhizogenic strains for rol gene transformation of plants.</title>
        <authorList>
            <person name="Desmet S."/>
            <person name="De Keyser E."/>
            <person name="Van Vaerenbergh J."/>
            <person name="Baeyen S."/>
            <person name="Van Huylenbroeck J."/>
            <person name="Geelen D."/>
            <person name="Dhooghe E."/>
        </authorList>
    </citation>
    <scope>NUCLEOTIDE SEQUENCE [LARGE SCALE GENOMIC DNA]</scope>
    <source>
        <strain evidence="1 2">MAFF210266</strain>
    </source>
</reference>
<proteinExistence type="predicted"/>
<dbReference type="AlphaFoldDB" id="A0A546Y6K9"/>
<evidence type="ECO:0000313" key="1">
    <source>
        <dbReference type="EMBL" id="TRB08595.1"/>
    </source>
</evidence>
<accession>A0A546Y6K9</accession>
<evidence type="ECO:0000313" key="2">
    <source>
        <dbReference type="Proteomes" id="UP000317023"/>
    </source>
</evidence>
<comment type="caution">
    <text evidence="1">The sequence shown here is derived from an EMBL/GenBank/DDBJ whole genome shotgun (WGS) entry which is preliminary data.</text>
</comment>
<dbReference type="RefSeq" id="WP_142855230.1">
    <property type="nucleotide sequence ID" value="NZ_SGOE01000001.1"/>
</dbReference>
<protein>
    <submittedName>
        <fullName evidence="1">Uncharacterized protein</fullName>
    </submittedName>
</protein>
<dbReference type="Proteomes" id="UP000317023">
    <property type="component" value="Unassembled WGS sequence"/>
</dbReference>
<organism evidence="1 2">
    <name type="scientific">Agrobacterium tumefaciens</name>
    <dbReference type="NCBI Taxonomy" id="358"/>
    <lineage>
        <taxon>Bacteria</taxon>
        <taxon>Pseudomonadati</taxon>
        <taxon>Pseudomonadota</taxon>
        <taxon>Alphaproteobacteria</taxon>
        <taxon>Hyphomicrobiales</taxon>
        <taxon>Rhizobiaceae</taxon>
        <taxon>Rhizobium/Agrobacterium group</taxon>
        <taxon>Agrobacterium</taxon>
        <taxon>Agrobacterium tumefaciens complex</taxon>
    </lineage>
</organism>
<name>A0A546Y6K9_AGRTU</name>